<dbReference type="PANTHER" id="PTHR18901:SF38">
    <property type="entry name" value="PSEUDOURIDINE-5'-PHOSPHATASE"/>
    <property type="match status" value="1"/>
</dbReference>
<dbReference type="InterPro" id="IPR006439">
    <property type="entry name" value="HAD-SF_hydro_IA"/>
</dbReference>
<dbReference type="CDD" id="cd07505">
    <property type="entry name" value="HAD_BPGM-like"/>
    <property type="match status" value="1"/>
</dbReference>
<evidence type="ECO:0000313" key="2">
    <source>
        <dbReference type="Proteomes" id="UP000199433"/>
    </source>
</evidence>
<reference evidence="2" key="1">
    <citation type="submission" date="2016-10" db="EMBL/GenBank/DDBJ databases">
        <authorList>
            <person name="Varghese N."/>
            <person name="Submissions S."/>
        </authorList>
    </citation>
    <scope>NUCLEOTIDE SEQUENCE [LARGE SCALE GENOMIC DNA]</scope>
    <source>
        <strain evidence="2">DSM 19181</strain>
    </source>
</reference>
<dbReference type="Pfam" id="PF13419">
    <property type="entry name" value="HAD_2"/>
    <property type="match status" value="1"/>
</dbReference>
<proteinExistence type="predicted"/>
<dbReference type="Proteomes" id="UP000199433">
    <property type="component" value="Unassembled WGS sequence"/>
</dbReference>
<sequence>MNRLIIFDMDGLMFDTEPLYYKANQKTADRIGLPFDYAFYEKYIGASEKDFFNAMYQSFDKEKVERFITDSTADLKDVLFAAPPVKKKGLVDLLDYLKSNEYKMVVASSSEREVVKALLVSAEVSDYFDGVVGGDDVTHSKPHPEIFIKASTLAGEHLSNILVLEDSINGIKAANAAGFPVVMVPDLIEPDDEIRSRTLDVCHDLHEVLTKIKSDILI</sequence>
<dbReference type="PANTHER" id="PTHR18901">
    <property type="entry name" value="2-DEOXYGLUCOSE-6-PHOSPHATE PHOSPHATASE 2"/>
    <property type="match status" value="1"/>
</dbReference>
<protein>
    <submittedName>
        <fullName evidence="1">Haloacid dehalogenase superfamily, subfamily IA, variant 3 with third motif having DD or ED/haloacid dehalogenase superfamily, subfamily IA, variant 1 with third motif having Dx(3-4)D or Dx(3-4)E</fullName>
    </submittedName>
</protein>
<keyword evidence="2" id="KW-1185">Reference proteome</keyword>
<dbReference type="EMBL" id="FNFK01000024">
    <property type="protein sequence ID" value="SDK33351.1"/>
    <property type="molecule type" value="Genomic_DNA"/>
</dbReference>
<dbReference type="SFLD" id="SFLDS00003">
    <property type="entry name" value="Haloacid_Dehalogenase"/>
    <property type="match status" value="1"/>
</dbReference>
<evidence type="ECO:0000313" key="1">
    <source>
        <dbReference type="EMBL" id="SDK33351.1"/>
    </source>
</evidence>
<dbReference type="RefSeq" id="WP_091266999.1">
    <property type="nucleotide sequence ID" value="NZ_FNFK01000024.1"/>
</dbReference>
<dbReference type="SUPFAM" id="SSF56784">
    <property type="entry name" value="HAD-like"/>
    <property type="match status" value="1"/>
</dbReference>
<accession>A0A1G9B196</accession>
<dbReference type="InterPro" id="IPR023198">
    <property type="entry name" value="PGP-like_dom2"/>
</dbReference>
<dbReference type="STRING" id="426701.SAMN04488098_10248"/>
<name>A0A1G9B196_9LACT</name>
<dbReference type="SFLD" id="SFLDG01129">
    <property type="entry name" value="C1.5:_HAD__Beta-PGM__Phosphata"/>
    <property type="match status" value="1"/>
</dbReference>
<dbReference type="InterPro" id="IPR036412">
    <property type="entry name" value="HAD-like_sf"/>
</dbReference>
<dbReference type="Gene3D" id="1.10.150.240">
    <property type="entry name" value="Putative phosphatase, domain 2"/>
    <property type="match status" value="1"/>
</dbReference>
<gene>
    <name evidence="1" type="ORF">SAMN04488098_10248</name>
</gene>
<dbReference type="Gene3D" id="3.40.50.1000">
    <property type="entry name" value="HAD superfamily/HAD-like"/>
    <property type="match status" value="1"/>
</dbReference>
<dbReference type="InterPro" id="IPR023214">
    <property type="entry name" value="HAD_sf"/>
</dbReference>
<dbReference type="NCBIfam" id="TIGR01509">
    <property type="entry name" value="HAD-SF-IA-v3"/>
    <property type="match status" value="1"/>
</dbReference>
<dbReference type="OrthoDB" id="9797743at2"/>
<organism evidence="1 2">
    <name type="scientific">Alkalibacterium thalassium</name>
    <dbReference type="NCBI Taxonomy" id="426701"/>
    <lineage>
        <taxon>Bacteria</taxon>
        <taxon>Bacillati</taxon>
        <taxon>Bacillota</taxon>
        <taxon>Bacilli</taxon>
        <taxon>Lactobacillales</taxon>
        <taxon>Carnobacteriaceae</taxon>
        <taxon>Alkalibacterium</taxon>
    </lineage>
</organism>
<dbReference type="InterPro" id="IPR041492">
    <property type="entry name" value="HAD_2"/>
</dbReference>
<dbReference type="NCBIfam" id="TIGR01549">
    <property type="entry name" value="HAD-SF-IA-v1"/>
    <property type="match status" value="1"/>
</dbReference>
<dbReference type="AlphaFoldDB" id="A0A1G9B196"/>